<gene>
    <name evidence="1" type="ORF">LSAT_V11C600316960</name>
</gene>
<keyword evidence="2" id="KW-1185">Reference proteome</keyword>
<dbReference type="Proteomes" id="UP000235145">
    <property type="component" value="Unassembled WGS sequence"/>
</dbReference>
<name>A0A9R1VC83_LACSA</name>
<proteinExistence type="predicted"/>
<evidence type="ECO:0000313" key="2">
    <source>
        <dbReference type="Proteomes" id="UP000235145"/>
    </source>
</evidence>
<evidence type="ECO:0000313" key="1">
    <source>
        <dbReference type="EMBL" id="KAJ0202212.1"/>
    </source>
</evidence>
<sequence>MFPDDILDRSSFVSRLIALLSKKISIPKALSWRVVDDYGLTAHLESFLTHVLWDSGGGLQRVLLGVFLTICFDKDSKSSTPSSRIFGGQWVTRLALSYDVDTSRIVPMPIRDISTTALGKMQVLVRGVGRQWRILKDNIVDLVR</sequence>
<organism evidence="1 2">
    <name type="scientific">Lactuca sativa</name>
    <name type="common">Garden lettuce</name>
    <dbReference type="NCBI Taxonomy" id="4236"/>
    <lineage>
        <taxon>Eukaryota</taxon>
        <taxon>Viridiplantae</taxon>
        <taxon>Streptophyta</taxon>
        <taxon>Embryophyta</taxon>
        <taxon>Tracheophyta</taxon>
        <taxon>Spermatophyta</taxon>
        <taxon>Magnoliopsida</taxon>
        <taxon>eudicotyledons</taxon>
        <taxon>Gunneridae</taxon>
        <taxon>Pentapetalae</taxon>
        <taxon>asterids</taxon>
        <taxon>campanulids</taxon>
        <taxon>Asterales</taxon>
        <taxon>Asteraceae</taxon>
        <taxon>Cichorioideae</taxon>
        <taxon>Cichorieae</taxon>
        <taxon>Lactucinae</taxon>
        <taxon>Lactuca</taxon>
    </lineage>
</organism>
<comment type="caution">
    <text evidence="1">The sequence shown here is derived from an EMBL/GenBank/DDBJ whole genome shotgun (WGS) entry which is preliminary data.</text>
</comment>
<accession>A0A9R1VC83</accession>
<protein>
    <submittedName>
        <fullName evidence="1">Uncharacterized protein</fullName>
    </submittedName>
</protein>
<reference evidence="1 2" key="1">
    <citation type="journal article" date="2017" name="Nat. Commun.">
        <title>Genome assembly with in vitro proximity ligation data and whole-genome triplication in lettuce.</title>
        <authorList>
            <person name="Reyes-Chin-Wo S."/>
            <person name="Wang Z."/>
            <person name="Yang X."/>
            <person name="Kozik A."/>
            <person name="Arikit S."/>
            <person name="Song C."/>
            <person name="Xia L."/>
            <person name="Froenicke L."/>
            <person name="Lavelle D.O."/>
            <person name="Truco M.J."/>
            <person name="Xia R."/>
            <person name="Zhu S."/>
            <person name="Xu C."/>
            <person name="Xu H."/>
            <person name="Xu X."/>
            <person name="Cox K."/>
            <person name="Korf I."/>
            <person name="Meyers B.C."/>
            <person name="Michelmore R.W."/>
        </authorList>
    </citation>
    <scope>NUCLEOTIDE SEQUENCE [LARGE SCALE GENOMIC DNA]</scope>
    <source>
        <strain evidence="2">cv. Salinas</strain>
        <tissue evidence="1">Seedlings</tissue>
    </source>
</reference>
<dbReference type="AlphaFoldDB" id="A0A9R1VC83"/>
<dbReference type="EMBL" id="NBSK02000006">
    <property type="protein sequence ID" value="KAJ0202212.1"/>
    <property type="molecule type" value="Genomic_DNA"/>
</dbReference>